<proteinExistence type="predicted"/>
<reference evidence="1 2" key="1">
    <citation type="journal article" date="2024" name="Plant Biotechnol. J.">
        <title>Genome and CRISPR/Cas9 system of a widespread forest tree (Populus alba) in the world.</title>
        <authorList>
            <person name="Liu Y.J."/>
            <person name="Jiang P.F."/>
            <person name="Han X.M."/>
            <person name="Li X.Y."/>
            <person name="Wang H.M."/>
            <person name="Wang Y.J."/>
            <person name="Wang X.X."/>
            <person name="Zeng Q.Y."/>
        </authorList>
    </citation>
    <scope>NUCLEOTIDE SEQUENCE [LARGE SCALE GENOMIC DNA]</scope>
    <source>
        <strain evidence="2">cv. PAL-ZL1</strain>
    </source>
</reference>
<dbReference type="EMBL" id="RCHU02000005">
    <property type="protein sequence ID" value="KAL3593130.1"/>
    <property type="molecule type" value="Genomic_DNA"/>
</dbReference>
<protein>
    <submittedName>
        <fullName evidence="1">Uncharacterized protein</fullName>
    </submittedName>
</protein>
<accession>A0ACC4CES1</accession>
<gene>
    <name evidence="1" type="ORF">D5086_011770</name>
</gene>
<evidence type="ECO:0000313" key="1">
    <source>
        <dbReference type="EMBL" id="KAL3593130.1"/>
    </source>
</evidence>
<organism evidence="1 2">
    <name type="scientific">Populus alba</name>
    <name type="common">White poplar</name>
    <dbReference type="NCBI Taxonomy" id="43335"/>
    <lineage>
        <taxon>Eukaryota</taxon>
        <taxon>Viridiplantae</taxon>
        <taxon>Streptophyta</taxon>
        <taxon>Embryophyta</taxon>
        <taxon>Tracheophyta</taxon>
        <taxon>Spermatophyta</taxon>
        <taxon>Magnoliopsida</taxon>
        <taxon>eudicotyledons</taxon>
        <taxon>Gunneridae</taxon>
        <taxon>Pentapetalae</taxon>
        <taxon>rosids</taxon>
        <taxon>fabids</taxon>
        <taxon>Malpighiales</taxon>
        <taxon>Salicaceae</taxon>
        <taxon>Saliceae</taxon>
        <taxon>Populus</taxon>
    </lineage>
</organism>
<comment type="caution">
    <text evidence="1">The sequence shown here is derived from an EMBL/GenBank/DDBJ whole genome shotgun (WGS) entry which is preliminary data.</text>
</comment>
<evidence type="ECO:0000313" key="2">
    <source>
        <dbReference type="Proteomes" id="UP000309997"/>
    </source>
</evidence>
<keyword evidence="2" id="KW-1185">Reference proteome</keyword>
<name>A0ACC4CES1_POPAL</name>
<dbReference type="Proteomes" id="UP000309997">
    <property type="component" value="Unassembled WGS sequence"/>
</dbReference>
<sequence>MVRTSLPKKGDGENKRNDISTKMNRREFAIDYIHHRELGQEEINSQKGSFDWTRDSDQLSISNVQGRRGPPEQVDGSGMPCLNLA</sequence>